<reference evidence="2" key="1">
    <citation type="submission" date="2020-05" db="EMBL/GenBank/DDBJ databases">
        <title>WGS assembly of Panicum virgatum.</title>
        <authorList>
            <person name="Lovell J.T."/>
            <person name="Jenkins J."/>
            <person name="Shu S."/>
            <person name="Juenger T.E."/>
            <person name="Schmutz J."/>
        </authorList>
    </citation>
    <scope>NUCLEOTIDE SEQUENCE</scope>
    <source>
        <strain evidence="2">AP13</strain>
    </source>
</reference>
<evidence type="ECO:0000313" key="3">
    <source>
        <dbReference type="Proteomes" id="UP000823388"/>
    </source>
</evidence>
<dbReference type="AlphaFoldDB" id="A0A8T0V5Q6"/>
<protein>
    <submittedName>
        <fullName evidence="2">Uncharacterized protein</fullName>
    </submittedName>
</protein>
<feature type="compositionally biased region" description="Basic residues" evidence="1">
    <location>
        <begin position="117"/>
        <end position="126"/>
    </location>
</feature>
<evidence type="ECO:0000256" key="1">
    <source>
        <dbReference type="SAM" id="MobiDB-lite"/>
    </source>
</evidence>
<sequence length="203" mass="23336">MKPSPRSLSAPNRRSKLSDPLPDRQPPPEHVLLPRSPLPALGCWIWPLGPQTRKPRRRRPRSWVRPIRPPRHRIRPPKPRCAITEEEGEAKERPPPPPGDCTGTDRHRRSRGWQPRRAPRSRKGTPRRAAAVHAALPLLVEPRRHRHGKLHGLADGLLRRRRSGRGQREDLWAARAGCLPSCLLIMYSHHWQLLCPLIISLQI</sequence>
<proteinExistence type="predicted"/>
<feature type="region of interest" description="Disordered" evidence="1">
    <location>
        <begin position="1"/>
        <end position="129"/>
    </location>
</feature>
<evidence type="ECO:0000313" key="2">
    <source>
        <dbReference type="EMBL" id="KAG2632031.1"/>
    </source>
</evidence>
<keyword evidence="3" id="KW-1185">Reference proteome</keyword>
<accession>A0A8T0V5Q6</accession>
<dbReference type="Proteomes" id="UP000823388">
    <property type="component" value="Chromosome 2N"/>
</dbReference>
<feature type="compositionally biased region" description="Polar residues" evidence="1">
    <location>
        <begin position="1"/>
        <end position="12"/>
    </location>
</feature>
<dbReference type="EMBL" id="CM029040">
    <property type="protein sequence ID" value="KAG2632031.1"/>
    <property type="molecule type" value="Genomic_DNA"/>
</dbReference>
<organism evidence="2 3">
    <name type="scientific">Panicum virgatum</name>
    <name type="common">Blackwell switchgrass</name>
    <dbReference type="NCBI Taxonomy" id="38727"/>
    <lineage>
        <taxon>Eukaryota</taxon>
        <taxon>Viridiplantae</taxon>
        <taxon>Streptophyta</taxon>
        <taxon>Embryophyta</taxon>
        <taxon>Tracheophyta</taxon>
        <taxon>Spermatophyta</taxon>
        <taxon>Magnoliopsida</taxon>
        <taxon>Liliopsida</taxon>
        <taxon>Poales</taxon>
        <taxon>Poaceae</taxon>
        <taxon>PACMAD clade</taxon>
        <taxon>Panicoideae</taxon>
        <taxon>Panicodae</taxon>
        <taxon>Paniceae</taxon>
        <taxon>Panicinae</taxon>
        <taxon>Panicum</taxon>
        <taxon>Panicum sect. Hiantes</taxon>
    </lineage>
</organism>
<name>A0A8T0V5Q6_PANVG</name>
<comment type="caution">
    <text evidence="2">The sequence shown here is derived from an EMBL/GenBank/DDBJ whole genome shotgun (WGS) entry which is preliminary data.</text>
</comment>
<feature type="compositionally biased region" description="Basic residues" evidence="1">
    <location>
        <begin position="53"/>
        <end position="78"/>
    </location>
</feature>
<gene>
    <name evidence="2" type="ORF">PVAP13_2NG558646</name>
</gene>